<reference evidence="2 3" key="1">
    <citation type="submission" date="2015-05" db="EMBL/GenBank/DDBJ databases">
        <title>Photobacterium galathea sp. nov.</title>
        <authorList>
            <person name="Machado H."/>
            <person name="Gram L."/>
        </authorList>
    </citation>
    <scope>NUCLEOTIDE SEQUENCE [LARGE SCALE GENOMIC DNA]</scope>
    <source>
        <strain evidence="2 3">DSM 22954</strain>
    </source>
</reference>
<organism evidence="2 3">
    <name type="scientific">Photobacterium ganghwense</name>
    <dbReference type="NCBI Taxonomy" id="320778"/>
    <lineage>
        <taxon>Bacteria</taxon>
        <taxon>Pseudomonadati</taxon>
        <taxon>Pseudomonadota</taxon>
        <taxon>Gammaproteobacteria</taxon>
        <taxon>Vibrionales</taxon>
        <taxon>Vibrionaceae</taxon>
        <taxon>Photobacterium</taxon>
    </lineage>
</organism>
<evidence type="ECO:0000313" key="2">
    <source>
        <dbReference type="EMBL" id="KLV08038.1"/>
    </source>
</evidence>
<proteinExistence type="predicted"/>
<gene>
    <name evidence="2" type="ORF">ABT57_14495</name>
</gene>
<evidence type="ECO:0008006" key="4">
    <source>
        <dbReference type="Google" id="ProtNLM"/>
    </source>
</evidence>
<keyword evidence="3" id="KW-1185">Reference proteome</keyword>
<accession>A0A0J1H8K7</accession>
<feature type="chain" id="PRO_5005252250" description="DUF2846 domain-containing protein" evidence="1">
    <location>
        <begin position="20"/>
        <end position="208"/>
    </location>
</feature>
<dbReference type="RefSeq" id="WP_047885931.1">
    <property type="nucleotide sequence ID" value="NZ_CP071326.1"/>
</dbReference>
<dbReference type="Proteomes" id="UP000035909">
    <property type="component" value="Unassembled WGS sequence"/>
</dbReference>
<protein>
    <recommendedName>
        <fullName evidence="4">DUF2846 domain-containing protein</fullName>
    </recommendedName>
</protein>
<dbReference type="PROSITE" id="PS51257">
    <property type="entry name" value="PROKAR_LIPOPROTEIN"/>
    <property type="match status" value="1"/>
</dbReference>
<sequence length="208" mass="22557">MKLFISLFLLVLLSGCSNGINISVPDRLAQSESNNGYVTGSLGVTTEWPSTGEGLVTTLYLRQQGSADPITVTSSKSDFDYNNGLQKGQLFTIALPPGQYELYSISFRGSNGIQSVESKTKDNLNIAFTVRPAQVTYIGQFLTSSLVAKSTLWNTLFPSGYGVVTHSDASQRDKSLFDKHNPNLRTMSFVISPLTGLTDSRIPSTVTN</sequence>
<name>A0A0J1H8K7_9GAMM</name>
<keyword evidence="1" id="KW-0732">Signal</keyword>
<evidence type="ECO:0000313" key="3">
    <source>
        <dbReference type="Proteomes" id="UP000035909"/>
    </source>
</evidence>
<dbReference type="EMBL" id="LDOU01000015">
    <property type="protein sequence ID" value="KLV08038.1"/>
    <property type="molecule type" value="Genomic_DNA"/>
</dbReference>
<comment type="caution">
    <text evidence="2">The sequence shown here is derived from an EMBL/GenBank/DDBJ whole genome shotgun (WGS) entry which is preliminary data.</text>
</comment>
<dbReference type="OrthoDB" id="5827160at2"/>
<feature type="signal peptide" evidence="1">
    <location>
        <begin position="1"/>
        <end position="19"/>
    </location>
</feature>
<dbReference type="PATRIC" id="fig|320778.3.peg.3149"/>
<dbReference type="AlphaFoldDB" id="A0A0J1H8K7"/>
<evidence type="ECO:0000256" key="1">
    <source>
        <dbReference type="SAM" id="SignalP"/>
    </source>
</evidence>